<organism evidence="3 4">
    <name type="scientific">Niabella soli DSM 19437</name>
    <dbReference type="NCBI Taxonomy" id="929713"/>
    <lineage>
        <taxon>Bacteria</taxon>
        <taxon>Pseudomonadati</taxon>
        <taxon>Bacteroidota</taxon>
        <taxon>Chitinophagia</taxon>
        <taxon>Chitinophagales</taxon>
        <taxon>Chitinophagaceae</taxon>
        <taxon>Niabella</taxon>
    </lineage>
</organism>
<dbReference type="Gene3D" id="3.40.50.1820">
    <property type="entry name" value="alpha/beta hydrolase"/>
    <property type="match status" value="1"/>
</dbReference>
<sequence>MSSILYKDAVLNEDISIAYSDYGHGQPVLLIHGWPLSKEMWEYQLPDIISNGNRVIAYDRRGFGDSSKPWEGYGYDLLAADLNQLIGQLDLRDVILVGFSMGGGEIARYLKKYGRSRIARVVLISSILPFLQKTAENSSGVEADVFKEMVLKIKTDRMLFLEEFLKQFFDVSVLNRPVSHPMLNYYLGLASKAAMHATISCITSFSATDFSNDLDALEELPLLLIHGDEDRIVPKEASTDLLAGTVAQAQYSVYADAPHGLFYTHRGRLNRDLINFIKGMPYQKMDEELMPPVIPPFLF</sequence>
<dbReference type="Proteomes" id="UP000003586">
    <property type="component" value="Chromosome"/>
</dbReference>
<name>W0EXM8_9BACT</name>
<dbReference type="eggNOG" id="COG2267">
    <property type="taxonomic scope" value="Bacteria"/>
</dbReference>
<dbReference type="STRING" id="929713.NIASO_02100"/>
<evidence type="ECO:0000313" key="4">
    <source>
        <dbReference type="Proteomes" id="UP000003586"/>
    </source>
</evidence>
<evidence type="ECO:0000256" key="1">
    <source>
        <dbReference type="ARBA" id="ARBA00038128"/>
    </source>
</evidence>
<dbReference type="HOGENOM" id="CLU_020336_12_3_10"/>
<dbReference type="RefSeq" id="WP_008583965.1">
    <property type="nucleotide sequence ID" value="NZ_CP007035.1"/>
</dbReference>
<dbReference type="KEGG" id="nso:NIASO_02100"/>
<dbReference type="PANTHER" id="PTHR43433:SF4">
    <property type="entry name" value="NON-HEME CHLOROPEROXIDASE-RELATED"/>
    <property type="match status" value="1"/>
</dbReference>
<dbReference type="SUPFAM" id="SSF53474">
    <property type="entry name" value="alpha/beta-Hydrolases"/>
    <property type="match status" value="1"/>
</dbReference>
<dbReference type="OrthoDB" id="9780932at2"/>
<accession>W0EXM8</accession>
<dbReference type="PRINTS" id="PR00111">
    <property type="entry name" value="ABHYDROLASE"/>
</dbReference>
<dbReference type="InterPro" id="IPR029058">
    <property type="entry name" value="AB_hydrolase_fold"/>
</dbReference>
<dbReference type="AlphaFoldDB" id="W0EXM8"/>
<protein>
    <submittedName>
        <fullName evidence="3">Arylesterase</fullName>
    </submittedName>
</protein>
<proteinExistence type="inferred from homology"/>
<dbReference type="Pfam" id="PF00561">
    <property type="entry name" value="Abhydrolase_1"/>
    <property type="match status" value="1"/>
</dbReference>
<keyword evidence="4" id="KW-1185">Reference proteome</keyword>
<dbReference type="PANTHER" id="PTHR43433">
    <property type="entry name" value="HYDROLASE, ALPHA/BETA FOLD FAMILY PROTEIN"/>
    <property type="match status" value="1"/>
</dbReference>
<dbReference type="EMBL" id="CP007035">
    <property type="protein sequence ID" value="AHF14308.1"/>
    <property type="molecule type" value="Genomic_DNA"/>
</dbReference>
<evidence type="ECO:0000259" key="2">
    <source>
        <dbReference type="Pfam" id="PF00561"/>
    </source>
</evidence>
<reference evidence="3 4" key="1">
    <citation type="submission" date="2013-12" db="EMBL/GenBank/DDBJ databases">
        <authorList>
            <consortium name="DOE Joint Genome Institute"/>
            <person name="Eisen J."/>
            <person name="Huntemann M."/>
            <person name="Han J."/>
            <person name="Chen A."/>
            <person name="Kyrpides N."/>
            <person name="Mavromatis K."/>
            <person name="Markowitz V."/>
            <person name="Palaniappan K."/>
            <person name="Ivanova N."/>
            <person name="Schaumberg A."/>
            <person name="Pati A."/>
            <person name="Liolios K."/>
            <person name="Nordberg H.P."/>
            <person name="Cantor M.N."/>
            <person name="Hua S.X."/>
            <person name="Woyke T."/>
        </authorList>
    </citation>
    <scope>NUCLEOTIDE SEQUENCE [LARGE SCALE GENOMIC DNA]</scope>
    <source>
        <strain evidence="4">DSM 19437</strain>
    </source>
</reference>
<feature type="domain" description="AB hydrolase-1" evidence="2">
    <location>
        <begin position="27"/>
        <end position="265"/>
    </location>
</feature>
<dbReference type="FunFam" id="3.40.50.1820:FF:000205">
    <property type="entry name" value="Non-haem bromoperoxidase BPO-A2"/>
    <property type="match status" value="1"/>
</dbReference>
<dbReference type="InterPro" id="IPR000073">
    <property type="entry name" value="AB_hydrolase_1"/>
</dbReference>
<evidence type="ECO:0000313" key="3">
    <source>
        <dbReference type="EMBL" id="AHF14308.1"/>
    </source>
</evidence>
<dbReference type="InterPro" id="IPR050471">
    <property type="entry name" value="AB_hydrolase"/>
</dbReference>
<comment type="similarity">
    <text evidence="1">Belongs to the AB hydrolase superfamily. Bacterial non-heme haloperoxidase / perhydrolase family.</text>
</comment>
<gene>
    <name evidence="3" type="ORF">NIASO_02100</name>
</gene>